<proteinExistence type="predicted"/>
<evidence type="ECO:0000313" key="3">
    <source>
        <dbReference type="Proteomes" id="UP001438707"/>
    </source>
</evidence>
<name>A0AAW1RDF5_9CHLO</name>
<reference evidence="2 3" key="1">
    <citation type="journal article" date="2024" name="Nat. Commun.">
        <title>Phylogenomics reveals the evolutionary origins of lichenization in chlorophyte algae.</title>
        <authorList>
            <person name="Puginier C."/>
            <person name="Libourel C."/>
            <person name="Otte J."/>
            <person name="Skaloud P."/>
            <person name="Haon M."/>
            <person name="Grisel S."/>
            <person name="Petersen M."/>
            <person name="Berrin J.G."/>
            <person name="Delaux P.M."/>
            <person name="Dal Grande F."/>
            <person name="Keller J."/>
        </authorList>
    </citation>
    <scope>NUCLEOTIDE SEQUENCE [LARGE SCALE GENOMIC DNA]</scope>
    <source>
        <strain evidence="2 3">SAG 2145</strain>
    </source>
</reference>
<feature type="compositionally biased region" description="Polar residues" evidence="1">
    <location>
        <begin position="375"/>
        <end position="387"/>
    </location>
</feature>
<accession>A0AAW1RDF5</accession>
<protein>
    <submittedName>
        <fullName evidence="2">Uncharacterized protein</fullName>
    </submittedName>
</protein>
<dbReference type="EMBL" id="JALJOS010000013">
    <property type="protein sequence ID" value="KAK9831644.1"/>
    <property type="molecule type" value="Genomic_DNA"/>
</dbReference>
<dbReference type="Proteomes" id="UP001438707">
    <property type="component" value="Unassembled WGS sequence"/>
</dbReference>
<dbReference type="AlphaFoldDB" id="A0AAW1RDF5"/>
<evidence type="ECO:0000313" key="2">
    <source>
        <dbReference type="EMBL" id="KAK9831644.1"/>
    </source>
</evidence>
<organism evidence="2 3">
    <name type="scientific">Apatococcus lobatus</name>
    <dbReference type="NCBI Taxonomy" id="904363"/>
    <lineage>
        <taxon>Eukaryota</taxon>
        <taxon>Viridiplantae</taxon>
        <taxon>Chlorophyta</taxon>
        <taxon>core chlorophytes</taxon>
        <taxon>Trebouxiophyceae</taxon>
        <taxon>Chlorellales</taxon>
        <taxon>Chlorellaceae</taxon>
        <taxon>Apatococcus</taxon>
    </lineage>
</organism>
<evidence type="ECO:0000256" key="1">
    <source>
        <dbReference type="SAM" id="MobiDB-lite"/>
    </source>
</evidence>
<feature type="compositionally biased region" description="Polar residues" evidence="1">
    <location>
        <begin position="346"/>
        <end position="364"/>
    </location>
</feature>
<comment type="caution">
    <text evidence="2">The sequence shown here is derived from an EMBL/GenBank/DDBJ whole genome shotgun (WGS) entry which is preliminary data.</text>
</comment>
<feature type="region of interest" description="Disordered" evidence="1">
    <location>
        <begin position="338"/>
        <end position="387"/>
    </location>
</feature>
<keyword evidence="3" id="KW-1185">Reference proteome</keyword>
<sequence length="387" mass="42735">MTSRLRGLSRALEARPQALLQEATFQLFKDRAAAASETELSQSSGIPQTSFAGSAACIVTKTTHKAAFKGDWKAFLQKHQQNSDTLVDGLSNDLDMALNQLPEMPASGGLDWSGKARIASLPHGQGLLDHEDVICQPGHRIPISVNGQDVDMQPIWLNIHQPAGSSTARIYEGLAPVSEASEEQIQQWPSEAFHECEGRSFSQPDLRAGDWSSYLIAVTGELADAEEDVLWPNQVVHRDRTMYNARNGNDIAIFLADPSKEHIDDHLENLRRLQEVRHYRPAWCYHMLRLRWGAAALDEFGISLSSIASKELSDARPHSEAGARKTIAHEHLLADRTHLQHHPSKWQPSRQLVSTGPASASQASRMAGHSPPVPFQQSGSLRQHMTA</sequence>
<gene>
    <name evidence="2" type="ORF">WJX74_004117</name>
</gene>